<dbReference type="EMBL" id="SNXY01000006">
    <property type="protein sequence ID" value="TDP86188.1"/>
    <property type="molecule type" value="Genomic_DNA"/>
</dbReference>
<dbReference type="RefSeq" id="WP_165644712.1">
    <property type="nucleotide sequence ID" value="NZ_BSPM01000008.1"/>
</dbReference>
<dbReference type="InterPro" id="IPR038162">
    <property type="entry name" value="SoxY_sf"/>
</dbReference>
<organism evidence="2 3">
    <name type="scientific">Oharaeibacter diazotrophicus</name>
    <dbReference type="NCBI Taxonomy" id="1920512"/>
    <lineage>
        <taxon>Bacteria</taxon>
        <taxon>Pseudomonadati</taxon>
        <taxon>Pseudomonadota</taxon>
        <taxon>Alphaproteobacteria</taxon>
        <taxon>Hyphomicrobiales</taxon>
        <taxon>Pleomorphomonadaceae</taxon>
        <taxon>Oharaeibacter</taxon>
    </lineage>
</organism>
<keyword evidence="3" id="KW-1185">Reference proteome</keyword>
<accession>A0A4V3CWF6</accession>
<dbReference type="Pfam" id="PF13501">
    <property type="entry name" value="SoxY"/>
    <property type="match status" value="1"/>
</dbReference>
<proteinExistence type="predicted"/>
<sequence length="155" mass="15841">MVAYRHGPTRRLVVAGLLAATVPGGPAAAAAGRLEAEIAAFAAGLAVTSAPFGLTVDAAVESGYTVPVSIVPAGLAAGERLEAVRLFAPENPLVRVATFHFGPSATGRLSTRIRLARSQAVVALARTSAGRVLRQERRVEVLVGGCGFDVEEKAG</sequence>
<feature type="domain" description="Ig-like SoxY" evidence="1">
    <location>
        <begin position="48"/>
        <end position="146"/>
    </location>
</feature>
<reference evidence="2 3" key="1">
    <citation type="submission" date="2019-03" db="EMBL/GenBank/DDBJ databases">
        <title>Genomic Encyclopedia of Type Strains, Phase IV (KMG-IV): sequencing the most valuable type-strain genomes for metagenomic binning, comparative biology and taxonomic classification.</title>
        <authorList>
            <person name="Goeker M."/>
        </authorList>
    </citation>
    <scope>NUCLEOTIDE SEQUENCE [LARGE SCALE GENOMIC DNA]</scope>
    <source>
        <strain evidence="2 3">DSM 102969</strain>
    </source>
</reference>
<dbReference type="InterPro" id="IPR032711">
    <property type="entry name" value="SoxY"/>
</dbReference>
<comment type="caution">
    <text evidence="2">The sequence shown here is derived from an EMBL/GenBank/DDBJ whole genome shotgun (WGS) entry which is preliminary data.</text>
</comment>
<dbReference type="Gene3D" id="2.60.40.2470">
    <property type="entry name" value="SoxY domain"/>
    <property type="match status" value="1"/>
</dbReference>
<name>A0A4V3CWF6_9HYPH</name>
<dbReference type="AlphaFoldDB" id="A0A4V3CWF6"/>
<gene>
    <name evidence="2" type="ORF">EDD54_0056</name>
</gene>
<evidence type="ECO:0000313" key="2">
    <source>
        <dbReference type="EMBL" id="TDP86188.1"/>
    </source>
</evidence>
<dbReference type="Proteomes" id="UP000294547">
    <property type="component" value="Unassembled WGS sequence"/>
</dbReference>
<evidence type="ECO:0000313" key="3">
    <source>
        <dbReference type="Proteomes" id="UP000294547"/>
    </source>
</evidence>
<evidence type="ECO:0000259" key="1">
    <source>
        <dbReference type="Pfam" id="PF13501"/>
    </source>
</evidence>
<protein>
    <submittedName>
        <fullName evidence="2">Thiosulfate-binding protein SoxY</fullName>
    </submittedName>
</protein>